<evidence type="ECO:0000256" key="6">
    <source>
        <dbReference type="ARBA" id="ARBA00022500"/>
    </source>
</evidence>
<gene>
    <name evidence="11" type="ORF">SAMN04488502_101713</name>
</gene>
<reference evidence="11 12" key="1">
    <citation type="submission" date="2016-10" db="EMBL/GenBank/DDBJ databases">
        <authorList>
            <person name="de Groot N.N."/>
        </authorList>
    </citation>
    <scope>NUCLEOTIDE SEQUENCE [LARGE SCALE GENOMIC DNA]</scope>
    <source>
        <strain evidence="11 12">DSM 1736</strain>
    </source>
</reference>
<keyword evidence="9" id="KW-0472">Membrane</keyword>
<evidence type="ECO:0000256" key="4">
    <source>
        <dbReference type="ARBA" id="ARBA00022448"/>
    </source>
</evidence>
<keyword evidence="6" id="KW-0145">Chemotaxis</keyword>
<accession>A0A1G9MK08</accession>
<keyword evidence="10" id="KW-1006">Bacterial flagellum protein export</keyword>
<dbReference type="RefSeq" id="WP_092068341.1">
    <property type="nucleotide sequence ID" value="NZ_FNHB01000001.1"/>
</dbReference>
<dbReference type="Gene3D" id="1.10.287.1700">
    <property type="match status" value="1"/>
</dbReference>
<evidence type="ECO:0000313" key="11">
    <source>
        <dbReference type="EMBL" id="SDL74549.1"/>
    </source>
</evidence>
<protein>
    <recommendedName>
        <fullName evidence="3">Flagellar FliJ protein</fullName>
    </recommendedName>
</protein>
<comment type="subcellular location">
    <subcellularLocation>
        <location evidence="1">Cell membrane</location>
        <topology evidence="1">Peripheral membrane protein</topology>
        <orientation evidence="1">Cytoplasmic side</orientation>
    </subcellularLocation>
</comment>
<keyword evidence="8" id="KW-0653">Protein transport</keyword>
<keyword evidence="12" id="KW-1185">Reference proteome</keyword>
<evidence type="ECO:0000256" key="1">
    <source>
        <dbReference type="ARBA" id="ARBA00004413"/>
    </source>
</evidence>
<evidence type="ECO:0000256" key="3">
    <source>
        <dbReference type="ARBA" id="ARBA00020392"/>
    </source>
</evidence>
<dbReference type="GO" id="GO:0015031">
    <property type="term" value="P:protein transport"/>
    <property type="evidence" value="ECO:0007669"/>
    <property type="project" value="UniProtKB-KW"/>
</dbReference>
<dbReference type="InterPro" id="IPR053716">
    <property type="entry name" value="Flag_assembly_chemotaxis_eff"/>
</dbReference>
<dbReference type="GO" id="GO:0005886">
    <property type="term" value="C:plasma membrane"/>
    <property type="evidence" value="ECO:0007669"/>
    <property type="project" value="UniProtKB-SubCell"/>
</dbReference>
<dbReference type="Proteomes" id="UP000214880">
    <property type="component" value="Unassembled WGS sequence"/>
</dbReference>
<evidence type="ECO:0000256" key="8">
    <source>
        <dbReference type="ARBA" id="ARBA00022927"/>
    </source>
</evidence>
<dbReference type="GO" id="GO:0071973">
    <property type="term" value="P:bacterial-type flagellum-dependent cell motility"/>
    <property type="evidence" value="ECO:0007669"/>
    <property type="project" value="InterPro"/>
</dbReference>
<organism evidence="11 12">
    <name type="scientific">Dendrosporobacter quercicolus</name>
    <dbReference type="NCBI Taxonomy" id="146817"/>
    <lineage>
        <taxon>Bacteria</taxon>
        <taxon>Bacillati</taxon>
        <taxon>Bacillota</taxon>
        <taxon>Negativicutes</taxon>
        <taxon>Selenomonadales</taxon>
        <taxon>Sporomusaceae</taxon>
        <taxon>Dendrosporobacter</taxon>
    </lineage>
</organism>
<keyword evidence="11" id="KW-0966">Cell projection</keyword>
<keyword evidence="4" id="KW-0813">Transport</keyword>
<dbReference type="GO" id="GO:0006935">
    <property type="term" value="P:chemotaxis"/>
    <property type="evidence" value="ECO:0007669"/>
    <property type="project" value="UniProtKB-KW"/>
</dbReference>
<keyword evidence="5" id="KW-1003">Cell membrane</keyword>
<sequence>MKKFRFRLDTLLKVRQMQKEQAQLAYAAETNRLVSAKSLLEQTERQLLSSMASFQISKDKLISIEVLKTYHSYFAKLRENISDQKEQVVQVELAQQKCLMILNGAINKLKVIENLRGKRFAEFKAAVLHEEQQQLDELGMQLYGRQVR</sequence>
<evidence type="ECO:0000256" key="9">
    <source>
        <dbReference type="ARBA" id="ARBA00023136"/>
    </source>
</evidence>
<proteinExistence type="inferred from homology"/>
<evidence type="ECO:0000256" key="2">
    <source>
        <dbReference type="ARBA" id="ARBA00010004"/>
    </source>
</evidence>
<dbReference type="STRING" id="146817.SAMN04488502_101713"/>
<evidence type="ECO:0000256" key="10">
    <source>
        <dbReference type="ARBA" id="ARBA00023225"/>
    </source>
</evidence>
<evidence type="ECO:0000313" key="12">
    <source>
        <dbReference type="Proteomes" id="UP000214880"/>
    </source>
</evidence>
<keyword evidence="7" id="KW-1005">Bacterial flagellum biogenesis</keyword>
<dbReference type="AlphaFoldDB" id="A0A1G9MK08"/>
<name>A0A1G9MK08_9FIRM</name>
<dbReference type="NCBIfam" id="TIGR02473">
    <property type="entry name" value="flagell_FliJ"/>
    <property type="match status" value="1"/>
</dbReference>
<dbReference type="GO" id="GO:0009288">
    <property type="term" value="C:bacterial-type flagellum"/>
    <property type="evidence" value="ECO:0007669"/>
    <property type="project" value="InterPro"/>
</dbReference>
<comment type="similarity">
    <text evidence="2">Belongs to the FliJ family.</text>
</comment>
<keyword evidence="11" id="KW-0282">Flagellum</keyword>
<dbReference type="Pfam" id="PF02050">
    <property type="entry name" value="FliJ"/>
    <property type="match status" value="1"/>
</dbReference>
<dbReference type="OrthoDB" id="2087173at2"/>
<dbReference type="GO" id="GO:0044781">
    <property type="term" value="P:bacterial-type flagellum organization"/>
    <property type="evidence" value="ECO:0007669"/>
    <property type="project" value="UniProtKB-KW"/>
</dbReference>
<keyword evidence="11" id="KW-0969">Cilium</keyword>
<evidence type="ECO:0000256" key="5">
    <source>
        <dbReference type="ARBA" id="ARBA00022475"/>
    </source>
</evidence>
<dbReference type="InterPro" id="IPR012823">
    <property type="entry name" value="Flagell_FliJ"/>
</dbReference>
<dbReference type="EMBL" id="FNHB01000001">
    <property type="protein sequence ID" value="SDL74549.1"/>
    <property type="molecule type" value="Genomic_DNA"/>
</dbReference>
<evidence type="ECO:0000256" key="7">
    <source>
        <dbReference type="ARBA" id="ARBA00022795"/>
    </source>
</evidence>